<name>A0A366E1V0_9NOCA</name>
<gene>
    <name evidence="3" type="ORF">DFR74_101126</name>
</gene>
<evidence type="ECO:0000313" key="3">
    <source>
        <dbReference type="EMBL" id="RBO96115.1"/>
    </source>
</evidence>
<dbReference type="RefSeq" id="WP_067509456.1">
    <property type="nucleotide sequence ID" value="NZ_CP107943.1"/>
</dbReference>
<feature type="chain" id="PRO_5038885108" evidence="1">
    <location>
        <begin position="26"/>
        <end position="147"/>
    </location>
</feature>
<organism evidence="3 4">
    <name type="scientific">Nocardia puris</name>
    <dbReference type="NCBI Taxonomy" id="208602"/>
    <lineage>
        <taxon>Bacteria</taxon>
        <taxon>Bacillati</taxon>
        <taxon>Actinomycetota</taxon>
        <taxon>Actinomycetes</taxon>
        <taxon>Mycobacteriales</taxon>
        <taxon>Nocardiaceae</taxon>
        <taxon>Nocardia</taxon>
    </lineage>
</organism>
<sequence length="147" mass="14813">MSLSRKRIACAMAAGAVLAATGSLAAAQAEPIEAASGNLHGAMAVSRDTGAVSYAVNYASQGAANANAIAECGARDCQVVVEFRNACGAVAQGADGRLGWAWDRTKPDAERRAIDVLGWSAPPFPDLGSASPRPAHTVLSACTSNVG</sequence>
<proteinExistence type="predicted"/>
<evidence type="ECO:0000256" key="1">
    <source>
        <dbReference type="SAM" id="SignalP"/>
    </source>
</evidence>
<evidence type="ECO:0000259" key="2">
    <source>
        <dbReference type="Pfam" id="PF13827"/>
    </source>
</evidence>
<dbReference type="AlphaFoldDB" id="A0A366E1V0"/>
<keyword evidence="4" id="KW-1185">Reference proteome</keyword>
<accession>A0A366E1V0</accession>
<dbReference type="Pfam" id="PF13827">
    <property type="entry name" value="DUF4189"/>
    <property type="match status" value="1"/>
</dbReference>
<reference evidence="3 4" key="1">
    <citation type="submission" date="2018-06" db="EMBL/GenBank/DDBJ databases">
        <title>Genomic Encyclopedia of Type Strains, Phase IV (KMG-IV): sequencing the most valuable type-strain genomes for metagenomic binning, comparative biology and taxonomic classification.</title>
        <authorList>
            <person name="Goeker M."/>
        </authorList>
    </citation>
    <scope>NUCLEOTIDE SEQUENCE [LARGE SCALE GENOMIC DNA]</scope>
    <source>
        <strain evidence="3 4">DSM 44599</strain>
    </source>
</reference>
<dbReference type="EMBL" id="QNRE01000001">
    <property type="protein sequence ID" value="RBO96115.1"/>
    <property type="molecule type" value="Genomic_DNA"/>
</dbReference>
<keyword evidence="1" id="KW-0732">Signal</keyword>
<feature type="signal peptide" evidence="1">
    <location>
        <begin position="1"/>
        <end position="25"/>
    </location>
</feature>
<dbReference type="Proteomes" id="UP000252586">
    <property type="component" value="Unassembled WGS sequence"/>
</dbReference>
<protein>
    <submittedName>
        <fullName evidence="3">Uncharacterized protein DUF4189</fullName>
    </submittedName>
</protein>
<feature type="domain" description="DUF4189" evidence="2">
    <location>
        <begin position="40"/>
        <end position="115"/>
    </location>
</feature>
<dbReference type="STRING" id="1210090.GCA_001613185_03227"/>
<dbReference type="InterPro" id="IPR025240">
    <property type="entry name" value="DUF4189"/>
</dbReference>
<dbReference type="OrthoDB" id="4382031at2"/>
<comment type="caution">
    <text evidence="3">The sequence shown here is derived from an EMBL/GenBank/DDBJ whole genome shotgun (WGS) entry which is preliminary data.</text>
</comment>
<evidence type="ECO:0000313" key="4">
    <source>
        <dbReference type="Proteomes" id="UP000252586"/>
    </source>
</evidence>